<feature type="transmembrane region" description="Helical" evidence="2">
    <location>
        <begin position="294"/>
        <end position="314"/>
    </location>
</feature>
<evidence type="ECO:0000256" key="2">
    <source>
        <dbReference type="SAM" id="Phobius"/>
    </source>
</evidence>
<protein>
    <recommendedName>
        <fullName evidence="5">Fungal lipase-like domain-containing protein</fullName>
    </recommendedName>
</protein>
<keyword evidence="1" id="KW-0175">Coiled coil</keyword>
<feature type="coiled-coil region" evidence="1">
    <location>
        <begin position="212"/>
        <end position="266"/>
    </location>
</feature>
<feature type="transmembrane region" description="Helical" evidence="2">
    <location>
        <begin position="366"/>
        <end position="389"/>
    </location>
</feature>
<keyword evidence="2" id="KW-0812">Transmembrane</keyword>
<dbReference type="Proteomes" id="UP001470230">
    <property type="component" value="Unassembled WGS sequence"/>
</dbReference>
<reference evidence="3 4" key="1">
    <citation type="submission" date="2024-04" db="EMBL/GenBank/DDBJ databases">
        <title>Tritrichomonas musculus Genome.</title>
        <authorList>
            <person name="Alves-Ferreira E."/>
            <person name="Grigg M."/>
            <person name="Lorenzi H."/>
            <person name="Galac M."/>
        </authorList>
    </citation>
    <scope>NUCLEOTIDE SEQUENCE [LARGE SCALE GENOMIC DNA]</scope>
    <source>
        <strain evidence="3 4">EAF2021</strain>
    </source>
</reference>
<name>A0ABR2H9Z2_9EUKA</name>
<accession>A0ABR2H9Z2</accession>
<keyword evidence="2" id="KW-1133">Transmembrane helix</keyword>
<evidence type="ECO:0008006" key="5">
    <source>
        <dbReference type="Google" id="ProtNLM"/>
    </source>
</evidence>
<organism evidence="3 4">
    <name type="scientific">Tritrichomonas musculus</name>
    <dbReference type="NCBI Taxonomy" id="1915356"/>
    <lineage>
        <taxon>Eukaryota</taxon>
        <taxon>Metamonada</taxon>
        <taxon>Parabasalia</taxon>
        <taxon>Tritrichomonadida</taxon>
        <taxon>Tritrichomonadidae</taxon>
        <taxon>Tritrichomonas</taxon>
    </lineage>
</organism>
<comment type="caution">
    <text evidence="3">The sequence shown here is derived from an EMBL/GenBank/DDBJ whole genome shotgun (WGS) entry which is preliminary data.</text>
</comment>
<proteinExistence type="predicted"/>
<dbReference type="EMBL" id="JAPFFF010000036">
    <property type="protein sequence ID" value="KAK8843040.1"/>
    <property type="molecule type" value="Genomic_DNA"/>
</dbReference>
<feature type="transmembrane region" description="Helical" evidence="2">
    <location>
        <begin position="326"/>
        <end position="346"/>
    </location>
</feature>
<keyword evidence="2" id="KW-0472">Membrane</keyword>
<evidence type="ECO:0000256" key="1">
    <source>
        <dbReference type="SAM" id="Coils"/>
    </source>
</evidence>
<gene>
    <name evidence="3" type="ORF">M9Y10_025228</name>
</gene>
<evidence type="ECO:0000313" key="3">
    <source>
        <dbReference type="EMBL" id="KAK8843040.1"/>
    </source>
</evidence>
<sequence length="838" mass="98458">MRKNASSINEDTSNMESMSDLNIIDENNHNRENYNNEDQINNDIDFSFSINASENNDDNDDDNNENILNLLNDVENTNNLAIHLNKIDIIDIINNVNLNISIYNEKRDFYNSIIRDIRIKIISLNKKIEDLSKSSRRIRIKKIKQYGSLYPFFKCKIKNSCNDLNKIIEINNLLIKIKYKTNKYFIHDAKVILNELKNIKNLFDHPDEDEFIDKLKLNIERINAENQKNRKNSIYKYEDKINEIYAEIVEKEEDEEEKEIKTFEDVLSLIPSCEGMFDKTIPPRKCFLNQTKYNIYKITVCIIISLLQLYSILYPLILGYFSIGQFFGYFFVKAFFMIRICSYNLIDICVNWKKNIKSLRRKSYRYSFYVILFLYAVVCIASIVIFIIVSKLTIFPTIDNALYIENNNEWFKNFNTAIKPDGFCYTQALYDGTLKTEDFAMMATLPRLYDINDNGKCYLKPSKRGLFNTTMKYIFGRDYENEGINIMCKKLEHNIYLVLSSEKILNQTLQNFKNKNYTLLDQQFNITNIDYFRNFIPEGIPEKGRFLYDTYKKCTLSNLTGNCENEWDIFTQFYWKNAYSDEYANITGFERYQINIDKNMIIQPSFITDDGKRWSGTHYIIGGGYEDPWNFGFFIETVGRKYIPTLLENFIPMYSFIREYAIDQLTRLEWFNKHVFYTEDFLAKELESIIELYGQFNFSRQLLFSIGHSISGTALKVMSLSTDVYGIVFEASDGETNMNYLHKSHLSKQSESESLITNVYSNGAIITGNDEKCNVNGILPKRYNLPSVYDTACLAAISCSTTKKYVPFCQQILNQNRHDPIKEFNNSFDNFLKHYGLN</sequence>
<evidence type="ECO:0000313" key="4">
    <source>
        <dbReference type="Proteomes" id="UP001470230"/>
    </source>
</evidence>
<keyword evidence="4" id="KW-1185">Reference proteome</keyword>